<gene>
    <name evidence="1" type="ORF">ACOLOM_LOCUS3076</name>
</gene>
<reference evidence="1" key="1">
    <citation type="submission" date="2021-06" db="EMBL/GenBank/DDBJ databases">
        <authorList>
            <person name="Kallberg Y."/>
            <person name="Tangrot J."/>
            <person name="Rosling A."/>
        </authorList>
    </citation>
    <scope>NUCLEOTIDE SEQUENCE</scope>
    <source>
        <strain evidence="1">CL356</strain>
    </source>
</reference>
<keyword evidence="2" id="KW-1185">Reference proteome</keyword>
<name>A0ACA9L425_9GLOM</name>
<proteinExistence type="predicted"/>
<sequence>MDSEFMDYEEELYQILGGSNTKSTLRIKPSRKYKKPLPPIYVSHNPLQSLDTTAIPYVTHLLSLSTSQVVAGFCTPADSFGLLAVTQSDLTILRFFPGHQQGITDLKPTPTEQSHGITFWSCGKDGLVKYFDTRLEGKEAMVLRASPNPQEIFLSLDISASANMVAAGTERRAEEASIVYWDPRNPSKPLYMHTSTHSEDITSLSFKPTLTDSNLILSGSSDGLVCISDSHQSDEDEACLHVANSGASIARTGWMNLAEYNDAKSPRLDLVYDYGDVRSASTEAWETDYIISSRWLGSKNSLGRGGLLTWCGDNRHNTHSWKKWKMEAVLEGAHTEIVRCVCWNDEHETSARAHSPSPCKRDNILPSP</sequence>
<dbReference type="EMBL" id="CAJVPT010004390">
    <property type="protein sequence ID" value="CAG8507602.1"/>
    <property type="molecule type" value="Genomic_DNA"/>
</dbReference>
<evidence type="ECO:0000313" key="1">
    <source>
        <dbReference type="EMBL" id="CAG8507602.1"/>
    </source>
</evidence>
<dbReference type="Proteomes" id="UP000789525">
    <property type="component" value="Unassembled WGS sequence"/>
</dbReference>
<comment type="caution">
    <text evidence="1">The sequence shown here is derived from an EMBL/GenBank/DDBJ whole genome shotgun (WGS) entry which is preliminary data.</text>
</comment>
<protein>
    <submittedName>
        <fullName evidence="1">6280_t:CDS:1</fullName>
    </submittedName>
</protein>
<evidence type="ECO:0000313" key="2">
    <source>
        <dbReference type="Proteomes" id="UP000789525"/>
    </source>
</evidence>
<accession>A0ACA9L425</accession>
<organism evidence="1 2">
    <name type="scientific">Acaulospora colombiana</name>
    <dbReference type="NCBI Taxonomy" id="27376"/>
    <lineage>
        <taxon>Eukaryota</taxon>
        <taxon>Fungi</taxon>
        <taxon>Fungi incertae sedis</taxon>
        <taxon>Mucoromycota</taxon>
        <taxon>Glomeromycotina</taxon>
        <taxon>Glomeromycetes</taxon>
        <taxon>Diversisporales</taxon>
        <taxon>Acaulosporaceae</taxon>
        <taxon>Acaulospora</taxon>
    </lineage>
</organism>